<protein>
    <submittedName>
        <fullName evidence="2">Uncharacterized protein</fullName>
    </submittedName>
</protein>
<comment type="caution">
    <text evidence="2">The sequence shown here is derived from an EMBL/GenBank/DDBJ whole genome shotgun (WGS) entry which is preliminary data.</text>
</comment>
<accession>A0AAV7N6T1</accession>
<dbReference type="Proteomes" id="UP001066276">
    <property type="component" value="Chromosome 9"/>
</dbReference>
<keyword evidence="3" id="KW-1185">Reference proteome</keyword>
<dbReference type="AlphaFoldDB" id="A0AAV7N6T1"/>
<feature type="compositionally biased region" description="Basic and acidic residues" evidence="1">
    <location>
        <begin position="57"/>
        <end position="69"/>
    </location>
</feature>
<evidence type="ECO:0000313" key="3">
    <source>
        <dbReference type="Proteomes" id="UP001066276"/>
    </source>
</evidence>
<reference evidence="2" key="1">
    <citation type="journal article" date="2022" name="bioRxiv">
        <title>Sequencing and chromosome-scale assembly of the giantPleurodeles waltlgenome.</title>
        <authorList>
            <person name="Brown T."/>
            <person name="Elewa A."/>
            <person name="Iarovenko S."/>
            <person name="Subramanian E."/>
            <person name="Araus A.J."/>
            <person name="Petzold A."/>
            <person name="Susuki M."/>
            <person name="Suzuki K.-i.T."/>
            <person name="Hayashi T."/>
            <person name="Toyoda A."/>
            <person name="Oliveira C."/>
            <person name="Osipova E."/>
            <person name="Leigh N.D."/>
            <person name="Simon A."/>
            <person name="Yun M.H."/>
        </authorList>
    </citation>
    <scope>NUCLEOTIDE SEQUENCE</scope>
    <source>
        <strain evidence="2">20211129_DDA</strain>
        <tissue evidence="2">Liver</tissue>
    </source>
</reference>
<dbReference type="EMBL" id="JANPWB010000013">
    <property type="protein sequence ID" value="KAJ1110028.1"/>
    <property type="molecule type" value="Genomic_DNA"/>
</dbReference>
<gene>
    <name evidence="2" type="ORF">NDU88_007383</name>
</gene>
<sequence length="69" mass="7631">MASGPQCPRGTEDFDRLLPEALSALANQGRLPERSVLQRAVGDAYWRPSAEEESESPEAHQDRVKRGNP</sequence>
<proteinExistence type="predicted"/>
<organism evidence="2 3">
    <name type="scientific">Pleurodeles waltl</name>
    <name type="common">Iberian ribbed newt</name>
    <dbReference type="NCBI Taxonomy" id="8319"/>
    <lineage>
        <taxon>Eukaryota</taxon>
        <taxon>Metazoa</taxon>
        <taxon>Chordata</taxon>
        <taxon>Craniata</taxon>
        <taxon>Vertebrata</taxon>
        <taxon>Euteleostomi</taxon>
        <taxon>Amphibia</taxon>
        <taxon>Batrachia</taxon>
        <taxon>Caudata</taxon>
        <taxon>Salamandroidea</taxon>
        <taxon>Salamandridae</taxon>
        <taxon>Pleurodelinae</taxon>
        <taxon>Pleurodeles</taxon>
    </lineage>
</organism>
<evidence type="ECO:0000313" key="2">
    <source>
        <dbReference type="EMBL" id="KAJ1110028.1"/>
    </source>
</evidence>
<evidence type="ECO:0000256" key="1">
    <source>
        <dbReference type="SAM" id="MobiDB-lite"/>
    </source>
</evidence>
<feature type="region of interest" description="Disordered" evidence="1">
    <location>
        <begin position="45"/>
        <end position="69"/>
    </location>
</feature>
<name>A0AAV7N6T1_PLEWA</name>